<name>A0A3B5LNH5_9TELE</name>
<organism evidence="1 2">
    <name type="scientific">Xiphophorus couchianus</name>
    <name type="common">Monterrey platyfish</name>
    <dbReference type="NCBI Taxonomy" id="32473"/>
    <lineage>
        <taxon>Eukaryota</taxon>
        <taxon>Metazoa</taxon>
        <taxon>Chordata</taxon>
        <taxon>Craniata</taxon>
        <taxon>Vertebrata</taxon>
        <taxon>Euteleostomi</taxon>
        <taxon>Actinopterygii</taxon>
        <taxon>Neopterygii</taxon>
        <taxon>Teleostei</taxon>
        <taxon>Neoteleostei</taxon>
        <taxon>Acanthomorphata</taxon>
        <taxon>Ovalentaria</taxon>
        <taxon>Atherinomorphae</taxon>
        <taxon>Cyprinodontiformes</taxon>
        <taxon>Poeciliidae</taxon>
        <taxon>Poeciliinae</taxon>
        <taxon>Xiphophorus</taxon>
    </lineage>
</organism>
<protein>
    <submittedName>
        <fullName evidence="1">Uncharacterized protein</fullName>
    </submittedName>
</protein>
<evidence type="ECO:0000313" key="2">
    <source>
        <dbReference type="Proteomes" id="UP000261380"/>
    </source>
</evidence>
<dbReference type="AlphaFoldDB" id="A0A3B5LNH5"/>
<dbReference type="Ensembl" id="ENSXCOT00000012426.1">
    <property type="protein sequence ID" value="ENSXCOP00000012280.1"/>
    <property type="gene ID" value="ENSXCOG00000009286.1"/>
</dbReference>
<reference evidence="1" key="2">
    <citation type="submission" date="2025-09" db="UniProtKB">
        <authorList>
            <consortium name="Ensembl"/>
        </authorList>
    </citation>
    <scope>IDENTIFICATION</scope>
</reference>
<accession>A0A3B5LNH5</accession>
<evidence type="ECO:0000313" key="1">
    <source>
        <dbReference type="Ensembl" id="ENSXCOP00000012280.1"/>
    </source>
</evidence>
<dbReference type="Proteomes" id="UP000261380">
    <property type="component" value="Unplaced"/>
</dbReference>
<keyword evidence="2" id="KW-1185">Reference proteome</keyword>
<sequence>MKCNWILKHAQTQNSPAHPTEPGAVPVPQQLRLQLGDLGLELRHQPGLFLDQPDLLQPHVESLSSFLRPPPVSITDHHKFPINSLFFFLSYISEYLEHLIWLLTSGKLHNCSRFLLLLNKVPKAQK</sequence>
<proteinExistence type="predicted"/>
<reference evidence="1" key="1">
    <citation type="submission" date="2025-08" db="UniProtKB">
        <authorList>
            <consortium name="Ensembl"/>
        </authorList>
    </citation>
    <scope>IDENTIFICATION</scope>
</reference>